<dbReference type="PANTHER" id="PTHR14097:SF8">
    <property type="entry name" value="NAD(P)-BINDING DOMAIN-CONTAINING PROTEIN"/>
    <property type="match status" value="1"/>
</dbReference>
<dbReference type="EMBL" id="MPON01000011">
    <property type="protein sequence ID" value="OKA33853.1"/>
    <property type="molecule type" value="Genomic_DNA"/>
</dbReference>
<evidence type="ECO:0000256" key="1">
    <source>
        <dbReference type="ARBA" id="ARBA00004370"/>
    </source>
</evidence>
<dbReference type="Pfam" id="PF01370">
    <property type="entry name" value="Epimerase"/>
    <property type="match status" value="1"/>
</dbReference>
<name>A0A1C4AB65_BACCE</name>
<evidence type="ECO:0000313" key="3">
    <source>
        <dbReference type="EMBL" id="OKA33853.1"/>
    </source>
</evidence>
<dbReference type="InterPro" id="IPR001509">
    <property type="entry name" value="Epimerase_deHydtase"/>
</dbReference>
<proteinExistence type="predicted"/>
<comment type="subcellular location">
    <subcellularLocation>
        <location evidence="1">Membrane</location>
    </subcellularLocation>
</comment>
<dbReference type="SUPFAM" id="SSF51735">
    <property type="entry name" value="NAD(P)-binding Rossmann-fold domains"/>
    <property type="match status" value="1"/>
</dbReference>
<protein>
    <submittedName>
        <fullName evidence="3">Epimerase</fullName>
    </submittedName>
</protein>
<evidence type="ECO:0000259" key="2">
    <source>
        <dbReference type="Pfam" id="PF01370"/>
    </source>
</evidence>
<dbReference type="AlphaFoldDB" id="A0A1C4AB65"/>
<dbReference type="Proteomes" id="UP000186535">
    <property type="component" value="Unassembled WGS sequence"/>
</dbReference>
<organism evidence="3 4">
    <name type="scientific">Bacillus cereus</name>
    <dbReference type="NCBI Taxonomy" id="1396"/>
    <lineage>
        <taxon>Bacteria</taxon>
        <taxon>Bacillati</taxon>
        <taxon>Bacillota</taxon>
        <taxon>Bacilli</taxon>
        <taxon>Bacillales</taxon>
        <taxon>Bacillaceae</taxon>
        <taxon>Bacillus</taxon>
        <taxon>Bacillus cereus group</taxon>
    </lineage>
</organism>
<sequence>MKVIIFGATGMVGQSALRESLLNEEVKEVVTIGRKRTNAMHEKVTEIELTNVADLSSIEEKITGFDACFFCLGVSSQGMKEEEYTKVTHDLTLSAANTLAELNPNMTFIYVSGSGTDSTESGRTMWARVKGKTENELLRLPFKAAYMFRPGLIIPANDVKSKTKLYQLMYDVMKPFNPLLKRLGGVITSEQLGRAMVRVGKDGYAHSIIESSDLKKIGK</sequence>
<dbReference type="GO" id="GO:0016020">
    <property type="term" value="C:membrane"/>
    <property type="evidence" value="ECO:0007669"/>
    <property type="project" value="UniProtKB-SubCell"/>
</dbReference>
<dbReference type="InterPro" id="IPR036291">
    <property type="entry name" value="NAD(P)-bd_dom_sf"/>
</dbReference>
<dbReference type="RefSeq" id="WP_073518937.1">
    <property type="nucleotide sequence ID" value="NZ_MPOM01000009.1"/>
</dbReference>
<dbReference type="Gene3D" id="3.40.50.720">
    <property type="entry name" value="NAD(P)-binding Rossmann-like Domain"/>
    <property type="match status" value="1"/>
</dbReference>
<reference evidence="3 4" key="1">
    <citation type="submission" date="2016-11" db="EMBL/GenBank/DDBJ databases">
        <title>Identification of Bacillus cereus isolated from egg-white.</title>
        <authorList>
            <person name="Soni A."/>
            <person name="Oey I."/>
            <person name="Silcock P."/>
            <person name="Bremer P."/>
        </authorList>
    </citation>
    <scope>NUCLEOTIDE SEQUENCE [LARGE SCALE GENOMIC DNA]</scope>
    <source>
        <strain evidence="3 4">NZAS03</strain>
    </source>
</reference>
<gene>
    <name evidence="3" type="ORF">BJR07_25800</name>
</gene>
<evidence type="ECO:0000313" key="4">
    <source>
        <dbReference type="Proteomes" id="UP000186535"/>
    </source>
</evidence>
<comment type="caution">
    <text evidence="3">The sequence shown here is derived from an EMBL/GenBank/DDBJ whole genome shotgun (WGS) entry which is preliminary data.</text>
</comment>
<accession>A0A1C4AB65</accession>
<dbReference type="PANTHER" id="PTHR14097">
    <property type="entry name" value="OXIDOREDUCTASE HTATIP2"/>
    <property type="match status" value="1"/>
</dbReference>
<feature type="domain" description="NAD-dependent epimerase/dehydratase" evidence="2">
    <location>
        <begin position="3"/>
        <end position="114"/>
    </location>
</feature>